<dbReference type="GO" id="GO:0000149">
    <property type="term" value="F:SNARE binding"/>
    <property type="evidence" value="ECO:0007669"/>
    <property type="project" value="TreeGrafter"/>
</dbReference>
<dbReference type="FunFam" id="1.20.5.110:FF:000002">
    <property type="entry name" value="Vesicle transport through interaction with t-SNAREsB"/>
    <property type="match status" value="1"/>
</dbReference>
<dbReference type="GO" id="GO:0031201">
    <property type="term" value="C:SNARE complex"/>
    <property type="evidence" value="ECO:0007669"/>
    <property type="project" value="TreeGrafter"/>
</dbReference>
<keyword evidence="6 11" id="KW-1133">Transmembrane helix</keyword>
<evidence type="ECO:0000256" key="10">
    <source>
        <dbReference type="SAM" id="MobiDB-lite"/>
    </source>
</evidence>
<name>A0A6G0N653_9STRA</name>
<dbReference type="AlphaFoldDB" id="A0A6G0N653"/>
<feature type="compositionally biased region" description="Polar residues" evidence="10">
    <location>
        <begin position="97"/>
        <end position="108"/>
    </location>
</feature>
<keyword evidence="4 11" id="KW-0812">Transmembrane</keyword>
<feature type="region of interest" description="Disordered" evidence="10">
    <location>
        <begin position="93"/>
        <end position="113"/>
    </location>
</feature>
<gene>
    <name evidence="13" type="ORF">PF004_g20409</name>
</gene>
<feature type="transmembrane region" description="Helical" evidence="11">
    <location>
        <begin position="185"/>
        <end position="204"/>
    </location>
</feature>
<dbReference type="GO" id="GO:0031902">
    <property type="term" value="C:late endosome membrane"/>
    <property type="evidence" value="ECO:0007669"/>
    <property type="project" value="TreeGrafter"/>
</dbReference>
<evidence type="ECO:0000256" key="11">
    <source>
        <dbReference type="SAM" id="Phobius"/>
    </source>
</evidence>
<feature type="coiled-coil region" evidence="9">
    <location>
        <begin position="132"/>
        <end position="166"/>
    </location>
</feature>
<feature type="domain" description="Vesicle transport v-SNARE N-terminal" evidence="12">
    <location>
        <begin position="1"/>
        <end position="92"/>
    </location>
</feature>
<sequence>MTEAFMGYSEDFEQCRDDAMSDIRAIPKARSPSERNDLTDRAQGNISEAERYMRILESESRAGDSQDRRRMHQQLRTFKSQLDKLKANLERSKLMDGSQQRQQASAPQDNVARYQQRTDRVDDHLSDAQAIIAHTEATAQNINQNLANQREQLINVRTNVDATREDTAEAGMHLKKLKCKMASQIVFLYVVILGLIVVIIWRVISKHGLAAGLAKITLYDTFLRVTKNKTFFAYVA</sequence>
<dbReference type="GO" id="GO:0005484">
    <property type="term" value="F:SNAP receptor activity"/>
    <property type="evidence" value="ECO:0007669"/>
    <property type="project" value="TreeGrafter"/>
</dbReference>
<dbReference type="InterPro" id="IPR007705">
    <property type="entry name" value="Vesicle_trsprt_v-SNARE_N"/>
</dbReference>
<dbReference type="GO" id="GO:0005789">
    <property type="term" value="C:endoplasmic reticulum membrane"/>
    <property type="evidence" value="ECO:0007669"/>
    <property type="project" value="TreeGrafter"/>
</dbReference>
<evidence type="ECO:0000259" key="12">
    <source>
        <dbReference type="Pfam" id="PF05008"/>
    </source>
</evidence>
<comment type="subcellular location">
    <subcellularLocation>
        <location evidence="1">Membrane</location>
        <topology evidence="1">Single-pass type IV membrane protein</topology>
    </subcellularLocation>
</comment>
<dbReference type="PANTHER" id="PTHR21230:SF94">
    <property type="entry name" value="T-SNARE COILED-COIL HOMOLOGY DOMAIN-CONTAINING PROTEIN"/>
    <property type="match status" value="1"/>
</dbReference>
<reference evidence="13 14" key="1">
    <citation type="submission" date="2018-09" db="EMBL/GenBank/DDBJ databases">
        <title>Genomic investigation of the strawberry pathogen Phytophthora fragariae indicates pathogenicity is determined by transcriptional variation in three key races.</title>
        <authorList>
            <person name="Adams T.M."/>
            <person name="Armitage A.D."/>
            <person name="Sobczyk M.K."/>
            <person name="Bates H.J."/>
            <person name="Dunwell J.M."/>
            <person name="Nellist C.F."/>
            <person name="Harrison R.J."/>
        </authorList>
    </citation>
    <scope>NUCLEOTIDE SEQUENCE [LARGE SCALE GENOMIC DNA]</scope>
    <source>
        <strain evidence="13 14">BC-23</strain>
    </source>
</reference>
<keyword evidence="7 9" id="KW-0175">Coiled coil</keyword>
<dbReference type="SUPFAM" id="SSF47661">
    <property type="entry name" value="t-snare proteins"/>
    <property type="match status" value="1"/>
</dbReference>
<proteinExistence type="inferred from homology"/>
<organism evidence="13 14">
    <name type="scientific">Phytophthora fragariae</name>
    <dbReference type="NCBI Taxonomy" id="53985"/>
    <lineage>
        <taxon>Eukaryota</taxon>
        <taxon>Sar</taxon>
        <taxon>Stramenopiles</taxon>
        <taxon>Oomycota</taxon>
        <taxon>Peronosporomycetes</taxon>
        <taxon>Peronosporales</taxon>
        <taxon>Peronosporaceae</taxon>
        <taxon>Phytophthora</taxon>
    </lineage>
</organism>
<dbReference type="InterPro" id="IPR010989">
    <property type="entry name" value="SNARE"/>
</dbReference>
<evidence type="ECO:0000313" key="13">
    <source>
        <dbReference type="EMBL" id="KAE9195499.1"/>
    </source>
</evidence>
<evidence type="ECO:0000313" key="14">
    <source>
        <dbReference type="Proteomes" id="UP000476176"/>
    </source>
</evidence>
<protein>
    <recommendedName>
        <fullName evidence="12">Vesicle transport v-SNARE N-terminal domain-containing protein</fullName>
    </recommendedName>
</protein>
<dbReference type="GO" id="GO:0006886">
    <property type="term" value="P:intracellular protein transport"/>
    <property type="evidence" value="ECO:0007669"/>
    <property type="project" value="InterPro"/>
</dbReference>
<dbReference type="Proteomes" id="UP000476176">
    <property type="component" value="Unassembled WGS sequence"/>
</dbReference>
<evidence type="ECO:0000256" key="2">
    <source>
        <dbReference type="ARBA" id="ARBA00006108"/>
    </source>
</evidence>
<dbReference type="GO" id="GO:0012507">
    <property type="term" value="C:ER to Golgi transport vesicle membrane"/>
    <property type="evidence" value="ECO:0007669"/>
    <property type="project" value="TreeGrafter"/>
</dbReference>
<evidence type="ECO:0000256" key="9">
    <source>
        <dbReference type="SAM" id="Coils"/>
    </source>
</evidence>
<dbReference type="PANTHER" id="PTHR21230">
    <property type="entry name" value="VESICLE TRANSPORT V-SNARE PROTEIN VTI1-RELATED"/>
    <property type="match status" value="1"/>
</dbReference>
<comment type="caution">
    <text evidence="13">The sequence shown here is derived from an EMBL/GenBank/DDBJ whole genome shotgun (WGS) entry which is preliminary data.</text>
</comment>
<evidence type="ECO:0000256" key="4">
    <source>
        <dbReference type="ARBA" id="ARBA00022692"/>
    </source>
</evidence>
<dbReference type="Gene3D" id="1.20.5.110">
    <property type="match status" value="1"/>
</dbReference>
<dbReference type="InterPro" id="IPR038407">
    <property type="entry name" value="v-SNARE_N_sf"/>
</dbReference>
<dbReference type="EMBL" id="QXGC01001819">
    <property type="protein sequence ID" value="KAE9195499.1"/>
    <property type="molecule type" value="Genomic_DNA"/>
</dbReference>
<dbReference type="Pfam" id="PF05008">
    <property type="entry name" value="V-SNARE"/>
    <property type="match status" value="1"/>
</dbReference>
<accession>A0A6G0N653</accession>
<evidence type="ECO:0000256" key="6">
    <source>
        <dbReference type="ARBA" id="ARBA00022989"/>
    </source>
</evidence>
<dbReference type="GO" id="GO:0006906">
    <property type="term" value="P:vesicle fusion"/>
    <property type="evidence" value="ECO:0007669"/>
    <property type="project" value="TreeGrafter"/>
</dbReference>
<dbReference type="CDD" id="cd15862">
    <property type="entry name" value="SNARE_Vti1"/>
    <property type="match status" value="1"/>
</dbReference>
<evidence type="ECO:0000256" key="5">
    <source>
        <dbReference type="ARBA" id="ARBA00022927"/>
    </source>
</evidence>
<evidence type="ECO:0000256" key="7">
    <source>
        <dbReference type="ARBA" id="ARBA00023054"/>
    </source>
</evidence>
<dbReference type="GO" id="GO:0005794">
    <property type="term" value="C:Golgi apparatus"/>
    <property type="evidence" value="ECO:0007669"/>
    <property type="project" value="TreeGrafter"/>
</dbReference>
<evidence type="ECO:0000256" key="1">
    <source>
        <dbReference type="ARBA" id="ARBA00004211"/>
    </source>
</evidence>
<keyword evidence="8 11" id="KW-0472">Membrane</keyword>
<evidence type="ECO:0000256" key="8">
    <source>
        <dbReference type="ARBA" id="ARBA00023136"/>
    </source>
</evidence>
<keyword evidence="5" id="KW-0653">Protein transport</keyword>
<comment type="similarity">
    <text evidence="2">Belongs to the VTI1 family.</text>
</comment>
<dbReference type="Gene3D" id="1.20.58.400">
    <property type="entry name" value="t-snare proteins"/>
    <property type="match status" value="1"/>
</dbReference>
<dbReference type="SUPFAM" id="SSF58038">
    <property type="entry name" value="SNARE fusion complex"/>
    <property type="match status" value="1"/>
</dbReference>
<evidence type="ECO:0000256" key="3">
    <source>
        <dbReference type="ARBA" id="ARBA00022448"/>
    </source>
</evidence>
<keyword evidence="3" id="KW-0813">Transport</keyword>